<dbReference type="PIRSF" id="PIRSF003128">
    <property type="entry name" value="RecN"/>
    <property type="match status" value="1"/>
</dbReference>
<dbReference type="SUPFAM" id="SSF52540">
    <property type="entry name" value="P-loop containing nucleoside triphosphate hydrolases"/>
    <property type="match status" value="2"/>
</dbReference>
<dbReference type="RefSeq" id="WP_013625046.1">
    <property type="nucleotide sequence ID" value="NC_015172.1"/>
</dbReference>
<dbReference type="GO" id="GO:0009432">
    <property type="term" value="P:SOS response"/>
    <property type="evidence" value="ECO:0007669"/>
    <property type="project" value="TreeGrafter"/>
</dbReference>
<evidence type="ECO:0000256" key="8">
    <source>
        <dbReference type="ARBA" id="ARBA00033408"/>
    </source>
</evidence>
<dbReference type="Proteomes" id="UP000007488">
    <property type="component" value="Chromosome"/>
</dbReference>
<evidence type="ECO:0000256" key="1">
    <source>
        <dbReference type="ARBA" id="ARBA00003618"/>
    </source>
</evidence>
<organism evidence="12 13">
    <name type="scientific">Syntrophobotulus glycolicus (strain DSM 8271 / FlGlyR)</name>
    <dbReference type="NCBI Taxonomy" id="645991"/>
    <lineage>
        <taxon>Bacteria</taxon>
        <taxon>Bacillati</taxon>
        <taxon>Bacillota</taxon>
        <taxon>Clostridia</taxon>
        <taxon>Eubacteriales</taxon>
        <taxon>Desulfitobacteriaceae</taxon>
        <taxon>Syntrophobotulus</taxon>
    </lineage>
</organism>
<comment type="similarity">
    <text evidence="2 9">Belongs to the RecN family.</text>
</comment>
<evidence type="ECO:0000259" key="11">
    <source>
        <dbReference type="SMART" id="SM00382"/>
    </source>
</evidence>
<sequence>MLIEFRIENFGLMDQISLNLESGLTAFTGETGAGKSMLVDALGVLLGGRATTDYIRHGLEKASVEGIFSNIPESTAEMLIDEGYPLDDGLLFLAREISNQGRNLCRVQGRIVPLTLYKTFCQGLVDIHGQMEHQSLLRNDSHMELLDKFGGEEHLSSVKKVKEAAQKYKSILSQERELLRSERDLEKRAELLRFQIEEIDKVDPKPGEDQELEQEKKFLQNAEKIINLAVGAYEKLYSSKNGSSSFDLLGAANKNLQELSLLDPQCQEISGQLDSIYYNLEDLINQLRNYQDQLDFEQGKLEYLEDRLFELHKLRKYGLDIESVLDSKDKMQAELDELMKIQDDKKNMLREKKDALQDYNDLAETLTLYRGMQADKIEKGLARELADLGMENARIEVIFTPVTEPALEGAEEIEFYFSANYGEPPKQLAKVASGGEMARLMLAFKSLMSKVETVDTFIFDEVDSGVGGRTIQKVAEKLSAIAQARQVICITHSALLASAAQKQYALSKMVLDGRTVTQVSLLNEEQRVKEFARMLGGEEIAINLADELRKQNKL</sequence>
<dbReference type="OrthoDB" id="9806954at2"/>
<keyword evidence="13" id="KW-1185">Reference proteome</keyword>
<evidence type="ECO:0000313" key="12">
    <source>
        <dbReference type="EMBL" id="ADY56178.1"/>
    </source>
</evidence>
<dbReference type="GO" id="GO:0006310">
    <property type="term" value="P:DNA recombination"/>
    <property type="evidence" value="ECO:0007669"/>
    <property type="project" value="InterPro"/>
</dbReference>
<dbReference type="InterPro" id="IPR003395">
    <property type="entry name" value="RecF/RecN/SMC_N"/>
</dbReference>
<dbReference type="CDD" id="cd03241">
    <property type="entry name" value="ABC_RecN"/>
    <property type="match status" value="2"/>
</dbReference>
<proteinExistence type="inferred from homology"/>
<dbReference type="InterPro" id="IPR003593">
    <property type="entry name" value="AAA+_ATPase"/>
</dbReference>
<dbReference type="FunFam" id="3.40.50.300:FF:000319">
    <property type="entry name" value="DNA repair protein RecN"/>
    <property type="match status" value="1"/>
</dbReference>
<feature type="coiled-coil region" evidence="10">
    <location>
        <begin position="273"/>
        <end position="365"/>
    </location>
</feature>
<dbReference type="NCBIfam" id="TIGR00634">
    <property type="entry name" value="recN"/>
    <property type="match status" value="1"/>
</dbReference>
<dbReference type="GO" id="GO:0006281">
    <property type="term" value="P:DNA repair"/>
    <property type="evidence" value="ECO:0007669"/>
    <property type="project" value="UniProtKB-KW"/>
</dbReference>
<evidence type="ECO:0000256" key="2">
    <source>
        <dbReference type="ARBA" id="ARBA00009441"/>
    </source>
</evidence>
<accession>F0T091</accession>
<evidence type="ECO:0000256" key="7">
    <source>
        <dbReference type="ARBA" id="ARBA00023204"/>
    </source>
</evidence>
<evidence type="ECO:0000256" key="10">
    <source>
        <dbReference type="SAM" id="Coils"/>
    </source>
</evidence>
<evidence type="ECO:0000313" key="13">
    <source>
        <dbReference type="Proteomes" id="UP000007488"/>
    </source>
</evidence>
<dbReference type="GO" id="GO:0043590">
    <property type="term" value="C:bacterial nucleoid"/>
    <property type="evidence" value="ECO:0007669"/>
    <property type="project" value="TreeGrafter"/>
</dbReference>
<reference evidence="13" key="2">
    <citation type="submission" date="2011-02" db="EMBL/GenBank/DDBJ databases">
        <title>The complete genome of Syntrophobotulus glycolicus DSM 8271.</title>
        <authorList>
            <person name="Lucas S."/>
            <person name="Copeland A."/>
            <person name="Lapidus A."/>
            <person name="Bruce D."/>
            <person name="Goodwin L."/>
            <person name="Pitluck S."/>
            <person name="Kyrpides N."/>
            <person name="Mavromatis K."/>
            <person name="Pagani I."/>
            <person name="Ivanova N."/>
            <person name="Mikhailova N."/>
            <person name="Chertkov O."/>
            <person name="Held B."/>
            <person name="Detter J.C."/>
            <person name="Tapia R."/>
            <person name="Han C."/>
            <person name="Land M."/>
            <person name="Hauser L."/>
            <person name="Markowitz V."/>
            <person name="Cheng J.-F."/>
            <person name="Hugenholtz P."/>
            <person name="Woyke T."/>
            <person name="Wu D."/>
            <person name="Spring S."/>
            <person name="Schroeder M."/>
            <person name="Brambilla E."/>
            <person name="Klenk H.-P."/>
            <person name="Eisen J.A."/>
        </authorList>
    </citation>
    <scope>NUCLEOTIDE SEQUENCE [LARGE SCALE GENOMIC DNA]</scope>
    <source>
        <strain evidence="13">DSM 8271 / FlGlyR</strain>
    </source>
</reference>
<evidence type="ECO:0000256" key="5">
    <source>
        <dbReference type="ARBA" id="ARBA00022763"/>
    </source>
</evidence>
<dbReference type="Pfam" id="PF02463">
    <property type="entry name" value="SMC_N"/>
    <property type="match status" value="1"/>
</dbReference>
<protein>
    <recommendedName>
        <fullName evidence="3 9">DNA repair protein RecN</fullName>
    </recommendedName>
    <alternativeName>
        <fullName evidence="8 9">Recombination protein N</fullName>
    </alternativeName>
</protein>
<dbReference type="InterPro" id="IPR027417">
    <property type="entry name" value="P-loop_NTPase"/>
</dbReference>
<dbReference type="HOGENOM" id="CLU_018297_3_1_9"/>
<evidence type="ECO:0000256" key="9">
    <source>
        <dbReference type="PIRNR" id="PIRNR003128"/>
    </source>
</evidence>
<evidence type="ECO:0000256" key="3">
    <source>
        <dbReference type="ARBA" id="ARBA00021315"/>
    </source>
</evidence>
<keyword evidence="5 9" id="KW-0227">DNA damage</keyword>
<dbReference type="GO" id="GO:0005524">
    <property type="term" value="F:ATP binding"/>
    <property type="evidence" value="ECO:0007669"/>
    <property type="project" value="UniProtKB-KW"/>
</dbReference>
<keyword evidence="7 9" id="KW-0234">DNA repair</keyword>
<dbReference type="eggNOG" id="COG0497">
    <property type="taxonomic scope" value="Bacteria"/>
</dbReference>
<dbReference type="PANTHER" id="PTHR11059:SF0">
    <property type="entry name" value="DNA REPAIR PROTEIN RECN"/>
    <property type="match status" value="1"/>
</dbReference>
<dbReference type="Gene3D" id="3.40.50.300">
    <property type="entry name" value="P-loop containing nucleotide triphosphate hydrolases"/>
    <property type="match status" value="2"/>
</dbReference>
<dbReference type="EMBL" id="CP002547">
    <property type="protein sequence ID" value="ADY56178.1"/>
    <property type="molecule type" value="Genomic_DNA"/>
</dbReference>
<feature type="domain" description="AAA+ ATPase" evidence="11">
    <location>
        <begin position="21"/>
        <end position="521"/>
    </location>
</feature>
<dbReference type="PANTHER" id="PTHR11059">
    <property type="entry name" value="DNA REPAIR PROTEIN RECN"/>
    <property type="match status" value="1"/>
</dbReference>
<keyword evidence="10" id="KW-0175">Coiled coil</keyword>
<evidence type="ECO:0000256" key="4">
    <source>
        <dbReference type="ARBA" id="ARBA00022741"/>
    </source>
</evidence>
<dbReference type="KEGG" id="sgy:Sgly_1881"/>
<comment type="function">
    <text evidence="1 9">May be involved in recombinational repair of damaged DNA.</text>
</comment>
<keyword evidence="4" id="KW-0547">Nucleotide-binding</keyword>
<dbReference type="InterPro" id="IPR004604">
    <property type="entry name" value="DNA_recomb/repair_RecN"/>
</dbReference>
<dbReference type="STRING" id="645991.Sgly_1881"/>
<gene>
    <name evidence="12" type="ordered locus">Sgly_1881</name>
</gene>
<keyword evidence="6" id="KW-0067">ATP-binding</keyword>
<dbReference type="SMART" id="SM00382">
    <property type="entry name" value="AAA"/>
    <property type="match status" value="1"/>
</dbReference>
<name>F0T091_SYNGF</name>
<evidence type="ECO:0000256" key="6">
    <source>
        <dbReference type="ARBA" id="ARBA00022840"/>
    </source>
</evidence>
<reference evidence="12 13" key="1">
    <citation type="journal article" date="2011" name="Stand. Genomic Sci.">
        <title>Complete genome sequence of Syntrophobotulus glycolicus type strain (FlGlyR).</title>
        <authorList>
            <person name="Han C."/>
            <person name="Mwirichia R."/>
            <person name="Chertkov O."/>
            <person name="Held B."/>
            <person name="Lapidus A."/>
            <person name="Nolan M."/>
            <person name="Lucas S."/>
            <person name="Hammon N."/>
            <person name="Deshpande S."/>
            <person name="Cheng J.F."/>
            <person name="Tapia R."/>
            <person name="Goodwin L."/>
            <person name="Pitluck S."/>
            <person name="Huntemann M."/>
            <person name="Liolios K."/>
            <person name="Ivanova N."/>
            <person name="Pagani I."/>
            <person name="Mavromatis K."/>
            <person name="Ovchinikova G."/>
            <person name="Pati A."/>
            <person name="Chen A."/>
            <person name="Palaniappan K."/>
            <person name="Land M."/>
            <person name="Hauser L."/>
            <person name="Brambilla E.M."/>
            <person name="Rohde M."/>
            <person name="Spring S."/>
            <person name="Sikorski J."/>
            <person name="Goker M."/>
            <person name="Woyke T."/>
            <person name="Bristow J."/>
            <person name="Eisen J.A."/>
            <person name="Markowitz V."/>
            <person name="Hugenholtz P."/>
            <person name="Kyrpides N.C."/>
            <person name="Klenk H.P."/>
            <person name="Detter J.C."/>
        </authorList>
    </citation>
    <scope>NUCLEOTIDE SEQUENCE [LARGE SCALE GENOMIC DNA]</scope>
    <source>
        <strain evidence="13">DSM 8271 / FlGlyR</strain>
    </source>
</reference>
<dbReference type="AlphaFoldDB" id="F0T091"/>